<name>A0A5J6V9R3_9MICO</name>
<reference evidence="8 9" key="1">
    <citation type="submission" date="2019-09" db="EMBL/GenBank/DDBJ databases">
        <title>Serinicoccus pratensis sp. nov., isolated from meadow soil.</title>
        <authorList>
            <person name="Zhang W."/>
        </authorList>
    </citation>
    <scope>NUCLEOTIDE SEQUENCE [LARGE SCALE GENOMIC DNA]</scope>
    <source>
        <strain evidence="8 9">W204</strain>
    </source>
</reference>
<evidence type="ECO:0000256" key="1">
    <source>
        <dbReference type="ARBA" id="ARBA00004651"/>
    </source>
</evidence>
<evidence type="ECO:0000256" key="4">
    <source>
        <dbReference type="ARBA" id="ARBA00022989"/>
    </source>
</evidence>
<evidence type="ECO:0000313" key="8">
    <source>
        <dbReference type="EMBL" id="QFG69913.1"/>
    </source>
</evidence>
<dbReference type="RefSeq" id="WP_158062407.1">
    <property type="nucleotide sequence ID" value="NZ_CP044427.1"/>
</dbReference>
<sequence length="357" mass="36992">MSTTQPAPQARQATRGARQGARPQADPRRPFRPDLRTSVVVGAVLVALLAIPWVLGTYAVMTFTKILIFAVLAMSVNLLTGITGLPTLGQAAYFGVGAYAGALTAIHFSELGIVQILVAVGAGVIAALLTGPVAIRARGVAFLMITLAIGEIAYSAAGQLHGITRGTDGLSGIPPVVVAPGMEGLRNQGYIYYYVLAVAILAYVLVAILLRSPLGLTLRGLRDNESRLRAVGYRTGSYALAAYVIAGGLAALAGSLWTSSQRFVAPGDMGFQVAALALLAVIVGGVGSMWGACLGAMVVIFTRDYLGQMASGHGPLLLGILFVLAVYLLPKGLAGGPRQWGGLLRRLRKSAAGEVEV</sequence>
<organism evidence="8 9">
    <name type="scientific">Ornithinimicrobium pratense</name>
    <dbReference type="NCBI Taxonomy" id="2593973"/>
    <lineage>
        <taxon>Bacteria</taxon>
        <taxon>Bacillati</taxon>
        <taxon>Actinomycetota</taxon>
        <taxon>Actinomycetes</taxon>
        <taxon>Micrococcales</taxon>
        <taxon>Ornithinimicrobiaceae</taxon>
        <taxon>Ornithinimicrobium</taxon>
    </lineage>
</organism>
<dbReference type="Proteomes" id="UP000326546">
    <property type="component" value="Chromosome"/>
</dbReference>
<accession>A0A5J6V9R3</accession>
<keyword evidence="2" id="KW-1003">Cell membrane</keyword>
<feature type="region of interest" description="Disordered" evidence="6">
    <location>
        <begin position="1"/>
        <end position="31"/>
    </location>
</feature>
<dbReference type="GO" id="GO:0005886">
    <property type="term" value="C:plasma membrane"/>
    <property type="evidence" value="ECO:0007669"/>
    <property type="project" value="UniProtKB-SubCell"/>
</dbReference>
<feature type="transmembrane region" description="Helical" evidence="7">
    <location>
        <begin position="231"/>
        <end position="253"/>
    </location>
</feature>
<evidence type="ECO:0000313" key="9">
    <source>
        <dbReference type="Proteomes" id="UP000326546"/>
    </source>
</evidence>
<dbReference type="Pfam" id="PF02653">
    <property type="entry name" value="BPD_transp_2"/>
    <property type="match status" value="1"/>
</dbReference>
<keyword evidence="3 7" id="KW-0812">Transmembrane</keyword>
<keyword evidence="4 7" id="KW-1133">Transmembrane helix</keyword>
<feature type="transmembrane region" description="Helical" evidence="7">
    <location>
        <begin position="140"/>
        <end position="157"/>
    </location>
</feature>
<dbReference type="OrthoDB" id="9814461at2"/>
<dbReference type="InterPro" id="IPR043428">
    <property type="entry name" value="LivM-like"/>
</dbReference>
<dbReference type="EMBL" id="CP044427">
    <property type="protein sequence ID" value="QFG69913.1"/>
    <property type="molecule type" value="Genomic_DNA"/>
</dbReference>
<gene>
    <name evidence="8" type="ORF">FY030_15450</name>
</gene>
<dbReference type="KEGG" id="serw:FY030_15450"/>
<evidence type="ECO:0000256" key="7">
    <source>
        <dbReference type="SAM" id="Phobius"/>
    </source>
</evidence>
<comment type="subcellular location">
    <subcellularLocation>
        <location evidence="1">Cell membrane</location>
        <topology evidence="1">Multi-pass membrane protein</topology>
    </subcellularLocation>
</comment>
<evidence type="ECO:0000256" key="3">
    <source>
        <dbReference type="ARBA" id="ARBA00022692"/>
    </source>
</evidence>
<evidence type="ECO:0000256" key="6">
    <source>
        <dbReference type="SAM" id="MobiDB-lite"/>
    </source>
</evidence>
<keyword evidence="5 7" id="KW-0472">Membrane</keyword>
<dbReference type="InterPro" id="IPR001851">
    <property type="entry name" value="ABC_transp_permease"/>
</dbReference>
<evidence type="ECO:0000256" key="5">
    <source>
        <dbReference type="ARBA" id="ARBA00023136"/>
    </source>
</evidence>
<keyword evidence="9" id="KW-1185">Reference proteome</keyword>
<dbReference type="GO" id="GO:0015658">
    <property type="term" value="F:branched-chain amino acid transmembrane transporter activity"/>
    <property type="evidence" value="ECO:0007669"/>
    <property type="project" value="InterPro"/>
</dbReference>
<dbReference type="PANTHER" id="PTHR30482">
    <property type="entry name" value="HIGH-AFFINITY BRANCHED-CHAIN AMINO ACID TRANSPORT SYSTEM PERMEASE"/>
    <property type="match status" value="1"/>
</dbReference>
<feature type="transmembrane region" description="Helical" evidence="7">
    <location>
        <begin position="313"/>
        <end position="330"/>
    </location>
</feature>
<feature type="transmembrane region" description="Helical" evidence="7">
    <location>
        <begin position="38"/>
        <end position="60"/>
    </location>
</feature>
<feature type="transmembrane region" description="Helical" evidence="7">
    <location>
        <begin position="114"/>
        <end position="133"/>
    </location>
</feature>
<evidence type="ECO:0000256" key="2">
    <source>
        <dbReference type="ARBA" id="ARBA00022475"/>
    </source>
</evidence>
<feature type="transmembrane region" description="Helical" evidence="7">
    <location>
        <begin position="66"/>
        <end position="84"/>
    </location>
</feature>
<proteinExistence type="predicted"/>
<dbReference type="AlphaFoldDB" id="A0A5J6V9R3"/>
<protein>
    <submittedName>
        <fullName evidence="8">Branched-chain amino acid ABC transporter permease</fullName>
    </submittedName>
</protein>
<feature type="transmembrane region" description="Helical" evidence="7">
    <location>
        <begin position="191"/>
        <end position="210"/>
    </location>
</feature>
<feature type="compositionally biased region" description="Low complexity" evidence="6">
    <location>
        <begin position="1"/>
        <end position="24"/>
    </location>
</feature>
<dbReference type="PANTHER" id="PTHR30482:SF17">
    <property type="entry name" value="ABC TRANSPORTER ATP-BINDING PROTEIN"/>
    <property type="match status" value="1"/>
</dbReference>
<feature type="transmembrane region" description="Helical" evidence="7">
    <location>
        <begin position="273"/>
        <end position="301"/>
    </location>
</feature>
<dbReference type="CDD" id="cd06581">
    <property type="entry name" value="TM_PBP1_LivM_like"/>
    <property type="match status" value="1"/>
</dbReference>